<sequence length="142" mass="16196">MIYWFTGQPGAGKTTLANALIEKCSDTCINVDGDGLRELFQNFDYSSEGRVKNIQSVLDLARFLDHKGFTVVISVVAPYKSMRDSLKETNEVCEIYVHTSEIRGREQNFVKEYEVPTENFIDIDTTNKTIDECLDLIPFNKK</sequence>
<organism evidence="3">
    <name type="scientific">uncultured Caudovirales phage</name>
    <dbReference type="NCBI Taxonomy" id="2100421"/>
    <lineage>
        <taxon>Viruses</taxon>
        <taxon>Duplodnaviria</taxon>
        <taxon>Heunggongvirae</taxon>
        <taxon>Uroviricota</taxon>
        <taxon>Caudoviricetes</taxon>
        <taxon>Peduoviridae</taxon>
        <taxon>Maltschvirus</taxon>
        <taxon>Maltschvirus maltsch</taxon>
    </lineage>
</organism>
<dbReference type="PANTHER" id="PTHR42700">
    <property type="entry name" value="SULFATE ADENYLYLTRANSFERASE"/>
    <property type="match status" value="1"/>
</dbReference>
<dbReference type="GO" id="GO:0004781">
    <property type="term" value="F:sulfate adenylyltransferase (ATP) activity"/>
    <property type="evidence" value="ECO:0007669"/>
    <property type="project" value="TreeGrafter"/>
</dbReference>
<dbReference type="Gene3D" id="3.40.50.300">
    <property type="entry name" value="P-loop containing nucleotide triphosphate hydrolases"/>
    <property type="match status" value="1"/>
</dbReference>
<dbReference type="EMBL" id="LR796235">
    <property type="protein sequence ID" value="CAB4129505.1"/>
    <property type="molecule type" value="Genomic_DNA"/>
</dbReference>
<dbReference type="PANTHER" id="PTHR42700:SF1">
    <property type="entry name" value="SULFATE ADENYLYLTRANSFERASE"/>
    <property type="match status" value="1"/>
</dbReference>
<dbReference type="GO" id="GO:0010134">
    <property type="term" value="P:sulfate assimilation via adenylyl sulfate reduction"/>
    <property type="evidence" value="ECO:0007669"/>
    <property type="project" value="TreeGrafter"/>
</dbReference>
<dbReference type="GO" id="GO:0019379">
    <property type="term" value="P:sulfate assimilation, phosphoadenylyl sulfate reduction by phosphoadenylyl-sulfate reductase (thioredoxin)"/>
    <property type="evidence" value="ECO:0007669"/>
    <property type="project" value="TreeGrafter"/>
</dbReference>
<evidence type="ECO:0000259" key="2">
    <source>
        <dbReference type="Pfam" id="PF01583"/>
    </source>
</evidence>
<dbReference type="GO" id="GO:0016301">
    <property type="term" value="F:kinase activity"/>
    <property type="evidence" value="ECO:0007669"/>
    <property type="project" value="UniProtKB-KW"/>
</dbReference>
<keyword evidence="3" id="KW-0418">Kinase</keyword>
<name>A0A6J5L654_9CAUD</name>
<dbReference type="InterPro" id="IPR027417">
    <property type="entry name" value="P-loop_NTPase"/>
</dbReference>
<dbReference type="Pfam" id="PF01583">
    <property type="entry name" value="APS_kinase"/>
    <property type="match status" value="1"/>
</dbReference>
<reference evidence="3" key="1">
    <citation type="submission" date="2020-04" db="EMBL/GenBank/DDBJ databases">
        <authorList>
            <person name="Chiriac C."/>
            <person name="Salcher M."/>
            <person name="Ghai R."/>
            <person name="Kavagutti S V."/>
        </authorList>
    </citation>
    <scope>NUCLEOTIDE SEQUENCE</scope>
</reference>
<proteinExistence type="predicted"/>
<dbReference type="InterPro" id="IPR059117">
    <property type="entry name" value="APS_kinase_dom"/>
</dbReference>
<gene>
    <name evidence="3" type="ORF">UFOVP117_13</name>
</gene>
<evidence type="ECO:0000313" key="3">
    <source>
        <dbReference type="EMBL" id="CAB4129505.1"/>
    </source>
</evidence>
<evidence type="ECO:0000256" key="1">
    <source>
        <dbReference type="ARBA" id="ARBA00022679"/>
    </source>
</evidence>
<dbReference type="InterPro" id="IPR050512">
    <property type="entry name" value="Sulf_AdTrans/APS_kinase"/>
</dbReference>
<keyword evidence="1" id="KW-0808">Transferase</keyword>
<feature type="domain" description="APS kinase" evidence="2">
    <location>
        <begin position="2"/>
        <end position="100"/>
    </location>
</feature>
<dbReference type="SUPFAM" id="SSF52540">
    <property type="entry name" value="P-loop containing nucleoside triphosphate hydrolases"/>
    <property type="match status" value="1"/>
</dbReference>
<protein>
    <submittedName>
        <fullName evidence="3">CysC Adenylylsulfate kinase and related kinases</fullName>
    </submittedName>
</protein>
<accession>A0A6J5L654</accession>